<dbReference type="Pfam" id="PF01546">
    <property type="entry name" value="Peptidase_M20"/>
    <property type="match status" value="1"/>
</dbReference>
<dbReference type="SUPFAM" id="SSF53187">
    <property type="entry name" value="Zn-dependent exopeptidases"/>
    <property type="match status" value="1"/>
</dbReference>
<dbReference type="InterPro" id="IPR011650">
    <property type="entry name" value="Peptidase_M20_dimer"/>
</dbReference>
<name>A0AAV5A049_9AGAM</name>
<comment type="similarity">
    <text evidence="1">Belongs to the peptidase M20A family.</text>
</comment>
<evidence type="ECO:0000313" key="3">
    <source>
        <dbReference type="EMBL" id="GJJ06039.1"/>
    </source>
</evidence>
<dbReference type="InterPro" id="IPR002933">
    <property type="entry name" value="Peptidase_M20"/>
</dbReference>
<dbReference type="GO" id="GO:0016805">
    <property type="term" value="F:dipeptidase activity"/>
    <property type="evidence" value="ECO:0007669"/>
    <property type="project" value="TreeGrafter"/>
</dbReference>
<accession>A0AAV5A049</accession>
<dbReference type="Gene3D" id="3.30.70.360">
    <property type="match status" value="1"/>
</dbReference>
<dbReference type="InterPro" id="IPR017439">
    <property type="entry name" value="Amidohydrolase"/>
</dbReference>
<dbReference type="InterPro" id="IPR036264">
    <property type="entry name" value="Bact_exopeptidase_dim_dom"/>
</dbReference>
<proteinExistence type="inferred from homology"/>
<dbReference type="PANTHER" id="PTHR30575">
    <property type="entry name" value="PEPTIDASE M20"/>
    <property type="match status" value="1"/>
</dbReference>
<dbReference type="Gene3D" id="3.40.630.10">
    <property type="entry name" value="Zn peptidases"/>
    <property type="match status" value="1"/>
</dbReference>
<dbReference type="Pfam" id="PF07687">
    <property type="entry name" value="M20_dimer"/>
    <property type="match status" value="1"/>
</dbReference>
<dbReference type="Proteomes" id="UP001050691">
    <property type="component" value="Unassembled WGS sequence"/>
</dbReference>
<dbReference type="CDD" id="cd05672">
    <property type="entry name" value="M20_ACY1L2-like"/>
    <property type="match status" value="1"/>
</dbReference>
<dbReference type="PANTHER" id="PTHR30575:SF0">
    <property type="entry name" value="XAA-ARG DIPEPTIDASE"/>
    <property type="match status" value="1"/>
</dbReference>
<dbReference type="SUPFAM" id="SSF55031">
    <property type="entry name" value="Bacterial exopeptidase dimerisation domain"/>
    <property type="match status" value="1"/>
</dbReference>
<dbReference type="InterPro" id="IPR052030">
    <property type="entry name" value="Peptidase_M20/M20A_hydrolases"/>
</dbReference>
<dbReference type="AlphaFoldDB" id="A0AAV5A049"/>
<keyword evidence="4" id="KW-1185">Reference proteome</keyword>
<protein>
    <recommendedName>
        <fullName evidence="2">Peptidase M20 dimerisation domain-containing protein</fullName>
    </recommendedName>
</protein>
<sequence>MSEDLQAGSHTSKISEYASHSLDILPPQYTAEEIYRPDVLETIEQALDRLSPALRDLSLKIHSHPEISFEEKYAHDTLTEFMESSGFKVTRHYLGLETAWRAEFKHGTGGRVIGVNSEMDALPGIGHACGHNLIAIVGVAISLGLKAVLTKHDIPGKIVLLGTPGEESGAGKAILIERGGYKDMDVCLMAHPGAGPLNCTGTGPCKATQSIFVDYRGQTAHASAAPWEGKNALDAAVIGYSSMAALRQQIEPTHRAHAIIKGENWAYNIIPDNAKIEACVRAPTWKEAQVLKDRVLKCFTAAADATDTTCTVTLGESLFDLKQNPLLASEYSNIIAKYGIKTIYMEGAIGGSTDFGNVTYVVPGLHPAYTIPTLPNGKNHTKAFTDAARTEEAHNMSISVAKALAHTGFHVIDDDAFYSQSTGKDQTAHPQATVRTKTKFAHGFTDSVLSYLCVVIITTNGNQPSCVISRHPDQA</sequence>
<organism evidence="3 4">
    <name type="scientific">Clathrus columnatus</name>
    <dbReference type="NCBI Taxonomy" id="1419009"/>
    <lineage>
        <taxon>Eukaryota</taxon>
        <taxon>Fungi</taxon>
        <taxon>Dikarya</taxon>
        <taxon>Basidiomycota</taxon>
        <taxon>Agaricomycotina</taxon>
        <taxon>Agaricomycetes</taxon>
        <taxon>Phallomycetidae</taxon>
        <taxon>Phallales</taxon>
        <taxon>Clathraceae</taxon>
        <taxon>Clathrus</taxon>
    </lineage>
</organism>
<dbReference type="NCBIfam" id="TIGR01891">
    <property type="entry name" value="amidohydrolases"/>
    <property type="match status" value="1"/>
</dbReference>
<dbReference type="EMBL" id="BPWL01000001">
    <property type="protein sequence ID" value="GJJ06039.1"/>
    <property type="molecule type" value="Genomic_DNA"/>
</dbReference>
<dbReference type="FunFam" id="3.30.70.360:FF:000004">
    <property type="entry name" value="Peptidase M20 domain-containing protein 2"/>
    <property type="match status" value="1"/>
</dbReference>
<feature type="domain" description="Peptidase M20 dimerisation" evidence="2">
    <location>
        <begin position="215"/>
        <end position="302"/>
    </location>
</feature>
<evidence type="ECO:0000259" key="2">
    <source>
        <dbReference type="Pfam" id="PF07687"/>
    </source>
</evidence>
<gene>
    <name evidence="3" type="ORF">Clacol_000226</name>
</gene>
<evidence type="ECO:0000313" key="4">
    <source>
        <dbReference type="Proteomes" id="UP001050691"/>
    </source>
</evidence>
<comment type="caution">
    <text evidence="3">The sequence shown here is derived from an EMBL/GenBank/DDBJ whole genome shotgun (WGS) entry which is preliminary data.</text>
</comment>
<reference evidence="3" key="1">
    <citation type="submission" date="2021-10" db="EMBL/GenBank/DDBJ databases">
        <title>De novo Genome Assembly of Clathrus columnatus (Basidiomycota, Fungi) Using Illumina and Nanopore Sequence Data.</title>
        <authorList>
            <person name="Ogiso-Tanaka E."/>
            <person name="Itagaki H."/>
            <person name="Hosoya T."/>
            <person name="Hosaka K."/>
        </authorList>
    </citation>
    <scope>NUCLEOTIDE SEQUENCE</scope>
    <source>
        <strain evidence="3">MO-923</strain>
    </source>
</reference>
<evidence type="ECO:0000256" key="1">
    <source>
        <dbReference type="ARBA" id="ARBA00006247"/>
    </source>
</evidence>